<comment type="caution">
    <text evidence="2">The sequence shown here is derived from an EMBL/GenBank/DDBJ whole genome shotgun (WGS) entry which is preliminary data.</text>
</comment>
<evidence type="ECO:0000313" key="3">
    <source>
        <dbReference type="Proteomes" id="UP000753961"/>
    </source>
</evidence>
<reference evidence="2" key="1">
    <citation type="submission" date="2021-06" db="EMBL/GenBank/DDBJ databases">
        <title>44 bacteria genomes isolated from Dapeng, Shenzhen.</title>
        <authorList>
            <person name="Zheng W."/>
            <person name="Yu S."/>
            <person name="Huang Y."/>
        </authorList>
    </citation>
    <scope>NUCLEOTIDE SEQUENCE</scope>
    <source>
        <strain evidence="2">DP5N28-2</strain>
    </source>
</reference>
<feature type="transmembrane region" description="Helical" evidence="1">
    <location>
        <begin position="397"/>
        <end position="416"/>
    </location>
</feature>
<feature type="transmembrane region" description="Helical" evidence="1">
    <location>
        <begin position="254"/>
        <end position="274"/>
    </location>
</feature>
<keyword evidence="3" id="KW-1185">Reference proteome</keyword>
<protein>
    <recommendedName>
        <fullName evidence="4">Quinol:cytochrome c oxidoreductase quinone-binding subunit 2</fullName>
    </recommendedName>
</protein>
<name>A0A953HQJ2_9BACT</name>
<evidence type="ECO:0000256" key="1">
    <source>
        <dbReference type="SAM" id="Phobius"/>
    </source>
</evidence>
<accession>A0A953HQJ2</accession>
<feature type="transmembrane region" description="Helical" evidence="1">
    <location>
        <begin position="211"/>
        <end position="234"/>
    </location>
</feature>
<feature type="transmembrane region" description="Helical" evidence="1">
    <location>
        <begin position="324"/>
        <end position="342"/>
    </location>
</feature>
<evidence type="ECO:0000313" key="2">
    <source>
        <dbReference type="EMBL" id="MBY5959018.1"/>
    </source>
</evidence>
<keyword evidence="1" id="KW-1133">Transmembrane helix</keyword>
<keyword evidence="1" id="KW-0472">Membrane</keyword>
<feature type="transmembrane region" description="Helical" evidence="1">
    <location>
        <begin position="16"/>
        <end position="34"/>
    </location>
</feature>
<feature type="transmembrane region" description="Helical" evidence="1">
    <location>
        <begin position="179"/>
        <end position="199"/>
    </location>
</feature>
<sequence length="441" mass="49981">MKEAIQFEFTSKQKNLLFGFMGLGILCMIIIFFTDDALAPRFWSNFLLNSVFFTGISFIALFSIASMVTAYSGWQAVFKRVWEAYAQFLIVGLILMVIIIIGMFGGFHHLYHWADADSVAADEILQGKSSFLNKGLYTAVTIITLGVWYFFARKMRDLSIEEDQLAIGDFSAYRQIKKYSAAFLPIAAVTSAMVVWLWVMSLNAHWYSTLFAWYATSSWFVAMLSMTILTLIYLKSVGYFSKVSVEHFHDLGKFLFGFSIFWTYLWFSQYMLIWYGNVGEETIYFHDQRTNYPVLFYGNLVVNFVVPFFILLRNDTKRKVGTLVLTSAVVFIGHWMDFFLMIKPGVLHTYHEIMGHGGGGHAVLDNMAGQSAKLVADAGGHGAEAVSTFVNGFTFPGLLDVGVFLGFLAFFLYFVLVQLAKTRLEPVGDPYIGESIHHHVI</sequence>
<keyword evidence="1" id="KW-0812">Transmembrane</keyword>
<dbReference type="Proteomes" id="UP000753961">
    <property type="component" value="Unassembled WGS sequence"/>
</dbReference>
<feature type="transmembrane region" description="Helical" evidence="1">
    <location>
        <begin position="46"/>
        <end position="72"/>
    </location>
</feature>
<feature type="transmembrane region" description="Helical" evidence="1">
    <location>
        <begin position="294"/>
        <end position="312"/>
    </location>
</feature>
<dbReference type="PANTHER" id="PTHR43044">
    <property type="match status" value="1"/>
</dbReference>
<feature type="transmembrane region" description="Helical" evidence="1">
    <location>
        <begin position="131"/>
        <end position="151"/>
    </location>
</feature>
<dbReference type="PANTHER" id="PTHR43044:SF1">
    <property type="entry name" value="QUINOL:CYTOCHROME C OXIDOREDUCTASE QUINONE-BINDING SUBUNIT 2"/>
    <property type="match status" value="1"/>
</dbReference>
<evidence type="ECO:0008006" key="4">
    <source>
        <dbReference type="Google" id="ProtNLM"/>
    </source>
</evidence>
<organism evidence="2 3">
    <name type="scientific">Membranihabitans marinus</name>
    <dbReference type="NCBI Taxonomy" id="1227546"/>
    <lineage>
        <taxon>Bacteria</taxon>
        <taxon>Pseudomonadati</taxon>
        <taxon>Bacteroidota</taxon>
        <taxon>Saprospiria</taxon>
        <taxon>Saprospirales</taxon>
        <taxon>Saprospiraceae</taxon>
        <taxon>Membranihabitans</taxon>
    </lineage>
</organism>
<gene>
    <name evidence="2" type="ORF">KUV50_12780</name>
</gene>
<dbReference type="EMBL" id="JAHVHU010000011">
    <property type="protein sequence ID" value="MBY5959018.1"/>
    <property type="molecule type" value="Genomic_DNA"/>
</dbReference>
<dbReference type="RefSeq" id="WP_222580553.1">
    <property type="nucleotide sequence ID" value="NZ_JAHVHU010000011.1"/>
</dbReference>
<dbReference type="AlphaFoldDB" id="A0A953HQJ2"/>
<proteinExistence type="predicted"/>
<feature type="transmembrane region" description="Helical" evidence="1">
    <location>
        <begin position="84"/>
        <end position="111"/>
    </location>
</feature>